<reference evidence="1" key="1">
    <citation type="journal article" date="2012" name="Nat. Biotechnol.">
        <title>Reference genome sequence of the model plant Setaria.</title>
        <authorList>
            <person name="Bennetzen J.L."/>
            <person name="Schmutz J."/>
            <person name="Wang H."/>
            <person name="Percifield R."/>
            <person name="Hawkins J."/>
            <person name="Pontaroli A.C."/>
            <person name="Estep M."/>
            <person name="Feng L."/>
            <person name="Vaughn J.N."/>
            <person name="Grimwood J."/>
            <person name="Jenkins J."/>
            <person name="Barry K."/>
            <person name="Lindquist E."/>
            <person name="Hellsten U."/>
            <person name="Deshpande S."/>
            <person name="Wang X."/>
            <person name="Wu X."/>
            <person name="Mitros T."/>
            <person name="Triplett J."/>
            <person name="Yang X."/>
            <person name="Ye C.Y."/>
            <person name="Mauro-Herrera M."/>
            <person name="Wang L."/>
            <person name="Li P."/>
            <person name="Sharma M."/>
            <person name="Sharma R."/>
            <person name="Ronald P.C."/>
            <person name="Panaud O."/>
            <person name="Kellogg E.A."/>
            <person name="Brutnell T.P."/>
            <person name="Doust A.N."/>
            <person name="Tuskan G.A."/>
            <person name="Rokhsar D."/>
            <person name="Devos K.M."/>
        </authorList>
    </citation>
    <scope>NUCLEOTIDE SEQUENCE [LARGE SCALE GENOMIC DNA]</scope>
    <source>
        <strain evidence="1">Yugu1</strain>
    </source>
</reference>
<proteinExistence type="predicted"/>
<accession>A0A368R3I9</accession>
<evidence type="ECO:0000313" key="1">
    <source>
        <dbReference type="EMBL" id="RCV24654.1"/>
    </source>
</evidence>
<sequence>MNKRMVPEPSIMVPKKVAVPDAHTRTAETAHMGHDLLVEALEDFFATSCTKRFVAKILSTSRPV</sequence>
<dbReference type="AlphaFoldDB" id="A0A368R3I9"/>
<reference evidence="1" key="2">
    <citation type="submission" date="2015-07" db="EMBL/GenBank/DDBJ databases">
        <authorList>
            <person name="Noorani M."/>
        </authorList>
    </citation>
    <scope>NUCLEOTIDE SEQUENCE</scope>
    <source>
        <strain evidence="1">Yugu1</strain>
    </source>
</reference>
<organism evidence="1">
    <name type="scientific">Setaria italica</name>
    <name type="common">Foxtail millet</name>
    <name type="synonym">Panicum italicum</name>
    <dbReference type="NCBI Taxonomy" id="4555"/>
    <lineage>
        <taxon>Eukaryota</taxon>
        <taxon>Viridiplantae</taxon>
        <taxon>Streptophyta</taxon>
        <taxon>Embryophyta</taxon>
        <taxon>Tracheophyta</taxon>
        <taxon>Spermatophyta</taxon>
        <taxon>Magnoliopsida</taxon>
        <taxon>Liliopsida</taxon>
        <taxon>Poales</taxon>
        <taxon>Poaceae</taxon>
        <taxon>PACMAD clade</taxon>
        <taxon>Panicoideae</taxon>
        <taxon>Panicodae</taxon>
        <taxon>Paniceae</taxon>
        <taxon>Cenchrinae</taxon>
        <taxon>Setaria</taxon>
    </lineage>
</organism>
<protein>
    <submittedName>
        <fullName evidence="1">Uncharacterized protein</fullName>
    </submittedName>
</protein>
<dbReference type="EMBL" id="CM003532">
    <property type="protein sequence ID" value="RCV24654.1"/>
    <property type="molecule type" value="Genomic_DNA"/>
</dbReference>
<name>A0A368R3I9_SETIT</name>
<gene>
    <name evidence="1" type="ORF">SETIT_5G103200v2</name>
</gene>